<reference evidence="4 5" key="1">
    <citation type="submission" date="2009-02" db="EMBL/GenBank/DDBJ databases">
        <title>Vibrio splendidus str. LGP32 complete genome.</title>
        <authorList>
            <person name="Mazel D."/>
            <person name="Le Roux F."/>
        </authorList>
    </citation>
    <scope>NUCLEOTIDE SEQUENCE [LARGE SCALE GENOMIC DNA]</scope>
    <source>
        <strain evidence="4 5">LGP32</strain>
    </source>
</reference>
<dbReference type="InterPro" id="IPR006143">
    <property type="entry name" value="RND_pump_MFP"/>
</dbReference>
<sequence>MVSLKKNIIEYRIGTVRMYKLMKGSAVAVALSAFLVGCGEKEQAQESVDSTAETASSVQTILTVETMALALSSSYAVQREYVGVVKAGQQANLGFELAGKVNEILVDVGDTVTTGQPLIRLDNQLLETESSQLKAQAEEVKAQLSLVAANLKRQRSLKAKGFSAEAEIDSLTSEQRVLQANLLRIDASVKGNQLKLVKSTVRAPYSGTIATRYVSLGDVVNVGNPTLTLLASEGKEAFIGIPAHQMQKVTSLSSPNIRVGRTEYAVELLNPGAMVDTQSRSVGLRYLFPEQSSVLEGQLAYLKFDEQIEEQGYWVPLTGLIDGLRGVWNIFVIGEDNKVERRSVQVLFANNQQAYVSGAIEDGEQVIASGLHRLVPGQIVKPVSAAE</sequence>
<dbReference type="InterPro" id="IPR058627">
    <property type="entry name" value="MdtA-like_C"/>
</dbReference>
<keyword evidence="2" id="KW-0175">Coiled coil</keyword>
<evidence type="ECO:0000256" key="1">
    <source>
        <dbReference type="ARBA" id="ARBA00009477"/>
    </source>
</evidence>
<organism evidence="4 5">
    <name type="scientific">Vibrio atlanticus (strain LGP32)</name>
    <name type="common">Vibrio splendidus (strain Mel32)</name>
    <dbReference type="NCBI Taxonomy" id="575788"/>
    <lineage>
        <taxon>Bacteria</taxon>
        <taxon>Pseudomonadati</taxon>
        <taxon>Pseudomonadota</taxon>
        <taxon>Gammaproteobacteria</taxon>
        <taxon>Vibrionales</taxon>
        <taxon>Vibrionaceae</taxon>
        <taxon>Vibrio</taxon>
    </lineage>
</organism>
<dbReference type="KEGG" id="vsp:VS_2104"/>
<dbReference type="SUPFAM" id="SSF111369">
    <property type="entry name" value="HlyD-like secretion proteins"/>
    <property type="match status" value="1"/>
</dbReference>
<evidence type="ECO:0000313" key="4">
    <source>
        <dbReference type="EMBL" id="CAV19279.1"/>
    </source>
</evidence>
<dbReference type="AlphaFoldDB" id="B7VH79"/>
<protein>
    <recommendedName>
        <fullName evidence="3">Multidrug resistance protein MdtA-like C-terminal permuted SH3 domain-containing protein</fullName>
    </recommendedName>
</protein>
<dbReference type="Proteomes" id="UP000009100">
    <property type="component" value="Chromosome 1"/>
</dbReference>
<dbReference type="STRING" id="575788.VS_2104"/>
<dbReference type="PANTHER" id="PTHR30469">
    <property type="entry name" value="MULTIDRUG RESISTANCE PROTEIN MDTA"/>
    <property type="match status" value="1"/>
</dbReference>
<evidence type="ECO:0000259" key="3">
    <source>
        <dbReference type="Pfam" id="PF25967"/>
    </source>
</evidence>
<accession>B7VH79</accession>
<dbReference type="PANTHER" id="PTHR30469:SF11">
    <property type="entry name" value="BLL4320 PROTEIN"/>
    <property type="match status" value="1"/>
</dbReference>
<dbReference type="NCBIfam" id="TIGR01730">
    <property type="entry name" value="RND_mfp"/>
    <property type="match status" value="1"/>
</dbReference>
<feature type="coiled-coil region" evidence="2">
    <location>
        <begin position="123"/>
        <end position="154"/>
    </location>
</feature>
<dbReference type="Gene3D" id="1.10.287.470">
    <property type="entry name" value="Helix hairpin bin"/>
    <property type="match status" value="1"/>
</dbReference>
<dbReference type="HOGENOM" id="CLU_018816_1_0_6"/>
<dbReference type="GO" id="GO:1990281">
    <property type="term" value="C:efflux pump complex"/>
    <property type="evidence" value="ECO:0007669"/>
    <property type="project" value="TreeGrafter"/>
</dbReference>
<dbReference type="Gene3D" id="2.40.30.170">
    <property type="match status" value="1"/>
</dbReference>
<proteinExistence type="inferred from homology"/>
<dbReference type="Gene3D" id="2.40.420.20">
    <property type="match status" value="1"/>
</dbReference>
<comment type="similarity">
    <text evidence="1">Belongs to the membrane fusion protein (MFP) (TC 8.A.1) family.</text>
</comment>
<dbReference type="GO" id="GO:0015562">
    <property type="term" value="F:efflux transmembrane transporter activity"/>
    <property type="evidence" value="ECO:0007669"/>
    <property type="project" value="TreeGrafter"/>
</dbReference>
<name>B7VH79_VIBA3</name>
<dbReference type="Pfam" id="PF25967">
    <property type="entry name" value="RND-MFP_C"/>
    <property type="match status" value="1"/>
</dbReference>
<evidence type="ECO:0000313" key="5">
    <source>
        <dbReference type="Proteomes" id="UP000009100"/>
    </source>
</evidence>
<dbReference type="EMBL" id="FM954972">
    <property type="protein sequence ID" value="CAV19279.1"/>
    <property type="molecule type" value="Genomic_DNA"/>
</dbReference>
<evidence type="ECO:0000256" key="2">
    <source>
        <dbReference type="SAM" id="Coils"/>
    </source>
</evidence>
<dbReference type="eggNOG" id="COG0845">
    <property type="taxonomic scope" value="Bacteria"/>
</dbReference>
<gene>
    <name evidence="4" type="ordered locus">VS_2104</name>
</gene>
<feature type="domain" description="Multidrug resistance protein MdtA-like C-terminal permuted SH3" evidence="3">
    <location>
        <begin position="315"/>
        <end position="373"/>
    </location>
</feature>
<dbReference type="Gene3D" id="2.40.50.100">
    <property type="match status" value="1"/>
</dbReference>